<dbReference type="OrthoDB" id="2747113at2759"/>
<organism evidence="2 3">
    <name type="scientific">Sistotremastrum suecicum HHB10207 ss-3</name>
    <dbReference type="NCBI Taxonomy" id="1314776"/>
    <lineage>
        <taxon>Eukaryota</taxon>
        <taxon>Fungi</taxon>
        <taxon>Dikarya</taxon>
        <taxon>Basidiomycota</taxon>
        <taxon>Agaricomycotina</taxon>
        <taxon>Agaricomycetes</taxon>
        <taxon>Sistotremastrales</taxon>
        <taxon>Sistotremastraceae</taxon>
        <taxon>Sistotremastrum</taxon>
    </lineage>
</organism>
<dbReference type="InterPro" id="IPR059179">
    <property type="entry name" value="MLKL-like_MCAfunc"/>
</dbReference>
<dbReference type="InterPro" id="IPR011009">
    <property type="entry name" value="Kinase-like_dom_sf"/>
</dbReference>
<keyword evidence="3" id="KW-1185">Reference proteome</keyword>
<feature type="compositionally biased region" description="Low complexity" evidence="1">
    <location>
        <begin position="384"/>
        <end position="415"/>
    </location>
</feature>
<evidence type="ECO:0000313" key="2">
    <source>
        <dbReference type="EMBL" id="KZT37068.1"/>
    </source>
</evidence>
<gene>
    <name evidence="2" type="ORF">SISSUDRAFT_1048993</name>
</gene>
<protein>
    <recommendedName>
        <fullName evidence="4">Protein kinase domain-containing protein</fullName>
    </recommendedName>
</protein>
<accession>A0A166C4H8</accession>
<dbReference type="Proteomes" id="UP000076798">
    <property type="component" value="Unassembled WGS sequence"/>
</dbReference>
<dbReference type="EMBL" id="KV428092">
    <property type="protein sequence ID" value="KZT37068.1"/>
    <property type="molecule type" value="Genomic_DNA"/>
</dbReference>
<sequence>MVFLIEEEIKDSDQINLISHSFKAKMEQFQFALIELQRIVTQHARRSWIDQALHEASLSSDLKAYEVQLDDACRSFGLRTSLSIHRGIIDLGQKSDAIRESIKAQDLSIQRLSKAVESLHPSSYSAPPVYSSGSEIQGVGGKSYDGAFRLYGMDDVTFDDDIGSMELRGSRVSVSSGKAINPNRRVVIKWFESSDFSDSSKLGEGGEEEGEEYKESLQTVKKLRHKNIAQVLGYSRPDPTTHFIVLDGDAVPAREYLGGLDLVNRVIERFRICHEMAEAQMYLNKRSLAWCGIKNEVLLNRETSRLYLGALGSFDTHTSRSGMRVQVTYTQCLDAFHSGEQVSNFEVTSESAGPHVYYLLQAFKGLSEGLRLWKLSTDQASSQSKVQHQYQDQSQSQSQSQSHSQGQHQHQDQAQTAIDSTPSNRVVTPPLPTYAKFFNSNFISDPQKFILMWLSIHLVEHLDPSLLRSQEVGLHTLGRIDPTDRTSVGITRWEPINLKTKLRIPSTPVDYKPDGMFWFQRNVNVRAVPVGEFWRYEFPLKAGEDINIATSACNELQTPLMVYFVRHLLGLSRSSGIPAHEIAFIRQIGFHKISFLRVVDNPTSKLPERIYFFLRWKCNEDGSLPSPWGHWSLHSQPPPDPSTNTNDIPSFEAQRKSMQELGISFVFHSVPFANFVRFDEDECAVLSELEKCGLLPYSRVEVEGGIQSSRVPVEEAGSVISTGKIDAG</sequence>
<feature type="region of interest" description="Disordered" evidence="1">
    <location>
        <begin position="384"/>
        <end position="425"/>
    </location>
</feature>
<dbReference type="Gene3D" id="1.10.510.10">
    <property type="entry name" value="Transferase(Phosphotransferase) domain 1"/>
    <property type="match status" value="1"/>
</dbReference>
<feature type="compositionally biased region" description="Polar residues" evidence="1">
    <location>
        <begin position="416"/>
        <end position="425"/>
    </location>
</feature>
<dbReference type="CDD" id="cd21037">
    <property type="entry name" value="MLKL_NTD"/>
    <property type="match status" value="1"/>
</dbReference>
<dbReference type="AlphaFoldDB" id="A0A166C4H8"/>
<proteinExistence type="predicted"/>
<name>A0A166C4H8_9AGAM</name>
<evidence type="ECO:0008006" key="4">
    <source>
        <dbReference type="Google" id="ProtNLM"/>
    </source>
</evidence>
<evidence type="ECO:0000256" key="1">
    <source>
        <dbReference type="SAM" id="MobiDB-lite"/>
    </source>
</evidence>
<evidence type="ECO:0000313" key="3">
    <source>
        <dbReference type="Proteomes" id="UP000076798"/>
    </source>
</evidence>
<dbReference type="SUPFAM" id="SSF56112">
    <property type="entry name" value="Protein kinase-like (PK-like)"/>
    <property type="match status" value="1"/>
</dbReference>
<reference evidence="2 3" key="1">
    <citation type="journal article" date="2016" name="Mol. Biol. Evol.">
        <title>Comparative Genomics of Early-Diverging Mushroom-Forming Fungi Provides Insights into the Origins of Lignocellulose Decay Capabilities.</title>
        <authorList>
            <person name="Nagy L.G."/>
            <person name="Riley R."/>
            <person name="Tritt A."/>
            <person name="Adam C."/>
            <person name="Daum C."/>
            <person name="Floudas D."/>
            <person name="Sun H."/>
            <person name="Yadav J.S."/>
            <person name="Pangilinan J."/>
            <person name="Larsson K.H."/>
            <person name="Matsuura K."/>
            <person name="Barry K."/>
            <person name="Labutti K."/>
            <person name="Kuo R."/>
            <person name="Ohm R.A."/>
            <person name="Bhattacharya S.S."/>
            <person name="Shirouzu T."/>
            <person name="Yoshinaga Y."/>
            <person name="Martin F.M."/>
            <person name="Grigoriev I.V."/>
            <person name="Hibbett D.S."/>
        </authorList>
    </citation>
    <scope>NUCLEOTIDE SEQUENCE [LARGE SCALE GENOMIC DNA]</scope>
    <source>
        <strain evidence="2 3">HHB10207 ss-3</strain>
    </source>
</reference>